<keyword evidence="1" id="KW-0418">Kinase</keyword>
<dbReference type="EMBL" id="AP019297">
    <property type="protein sequence ID" value="BBG92626.1"/>
    <property type="molecule type" value="Genomic_DNA"/>
</dbReference>
<proteinExistence type="predicted"/>
<gene>
    <name evidence="1" type="ORF">Prudu_000412</name>
</gene>
<organism evidence="1">
    <name type="scientific">Prunus dulcis</name>
    <name type="common">Almond</name>
    <name type="synonym">Amygdalus dulcis</name>
    <dbReference type="NCBI Taxonomy" id="3755"/>
    <lineage>
        <taxon>Eukaryota</taxon>
        <taxon>Viridiplantae</taxon>
        <taxon>Streptophyta</taxon>
        <taxon>Embryophyta</taxon>
        <taxon>Tracheophyta</taxon>
        <taxon>Spermatophyta</taxon>
        <taxon>Magnoliopsida</taxon>
        <taxon>eudicotyledons</taxon>
        <taxon>Gunneridae</taxon>
        <taxon>Pentapetalae</taxon>
        <taxon>rosids</taxon>
        <taxon>fabids</taxon>
        <taxon>Rosales</taxon>
        <taxon>Rosaceae</taxon>
        <taxon>Amygdaloideae</taxon>
        <taxon>Amygdaleae</taxon>
        <taxon>Prunus</taxon>
    </lineage>
</organism>
<dbReference type="GO" id="GO:0016301">
    <property type="term" value="F:kinase activity"/>
    <property type="evidence" value="ECO:0007669"/>
    <property type="project" value="UniProtKB-KW"/>
</dbReference>
<evidence type="ECO:0000313" key="1">
    <source>
        <dbReference type="EMBL" id="BBG92626.1"/>
    </source>
</evidence>
<dbReference type="AlphaFoldDB" id="A0A4Y1QL75"/>
<reference evidence="1" key="1">
    <citation type="journal article" date="2019" name="Science">
        <title>Mutation of a bHLH transcription factor allowed almond domestication.</title>
        <authorList>
            <person name="Sanchez-Perez R."/>
            <person name="Pavan S."/>
            <person name="Mazzeo R."/>
            <person name="Moldovan C."/>
            <person name="Aiese Cigliano R."/>
            <person name="Del Cueto J."/>
            <person name="Ricciardi F."/>
            <person name="Lotti C."/>
            <person name="Ricciardi L."/>
            <person name="Dicenta F."/>
            <person name="Lopez-Marques R.L."/>
            <person name="Lindberg Moller B."/>
        </authorList>
    </citation>
    <scope>NUCLEOTIDE SEQUENCE</scope>
</reference>
<name>A0A4Y1QL75_PRUDU</name>
<feature type="non-terminal residue" evidence="1">
    <location>
        <position position="1"/>
    </location>
</feature>
<dbReference type="GO" id="GO:0030246">
    <property type="term" value="F:carbohydrate binding"/>
    <property type="evidence" value="ECO:0007669"/>
    <property type="project" value="UniProtKB-KW"/>
</dbReference>
<sequence length="80" mass="9065">RTALLSKYILDANLSLRLRLDWDWEGRSKHKSLNHSMHPLPPSRISKFEKAVQEQLAISPQSSYKDVSAAIQLALSHTAI</sequence>
<keyword evidence="1" id="KW-0430">Lectin</keyword>
<accession>A0A4Y1QL75</accession>
<protein>
    <submittedName>
        <fullName evidence="1">S-locus lectin protein kinase family protein</fullName>
    </submittedName>
</protein>
<keyword evidence="1" id="KW-0808">Transferase</keyword>